<dbReference type="SUPFAM" id="SSF46785">
    <property type="entry name" value="Winged helix' DNA-binding domain"/>
    <property type="match status" value="2"/>
</dbReference>
<dbReference type="GO" id="GO:0051301">
    <property type="term" value="P:cell division"/>
    <property type="evidence" value="ECO:0007669"/>
    <property type="project" value="UniProtKB-KW"/>
</dbReference>
<evidence type="ECO:0000313" key="7">
    <source>
        <dbReference type="Proteomes" id="UP000316714"/>
    </source>
</evidence>
<feature type="region of interest" description="Disordered" evidence="5">
    <location>
        <begin position="22"/>
        <end position="45"/>
    </location>
</feature>
<dbReference type="GO" id="GO:0051304">
    <property type="term" value="P:chromosome separation"/>
    <property type="evidence" value="ECO:0007669"/>
    <property type="project" value="InterPro"/>
</dbReference>
<keyword evidence="1" id="KW-0963">Cytoplasm</keyword>
<evidence type="ECO:0000256" key="3">
    <source>
        <dbReference type="ARBA" id="ARBA00022829"/>
    </source>
</evidence>
<evidence type="ECO:0000256" key="2">
    <source>
        <dbReference type="ARBA" id="ARBA00022618"/>
    </source>
</evidence>
<comment type="caution">
    <text evidence="6">The sequence shown here is derived from an EMBL/GenBank/DDBJ whole genome shotgun (WGS) entry which is preliminary data.</text>
</comment>
<proteinExistence type="predicted"/>
<keyword evidence="2" id="KW-0132">Cell division</keyword>
<gene>
    <name evidence="6" type="ORF">KOR34_30790</name>
</gene>
<keyword evidence="3" id="KW-0159">Chromosome partition</keyword>
<reference evidence="6 7" key="1">
    <citation type="submission" date="2019-02" db="EMBL/GenBank/DDBJ databases">
        <title>Deep-cultivation of Planctomycetes and their phenomic and genomic characterization uncovers novel biology.</title>
        <authorList>
            <person name="Wiegand S."/>
            <person name="Jogler M."/>
            <person name="Boedeker C."/>
            <person name="Pinto D."/>
            <person name="Vollmers J."/>
            <person name="Rivas-Marin E."/>
            <person name="Kohn T."/>
            <person name="Peeters S.H."/>
            <person name="Heuer A."/>
            <person name="Rast P."/>
            <person name="Oberbeckmann S."/>
            <person name="Bunk B."/>
            <person name="Jeske O."/>
            <person name="Meyerdierks A."/>
            <person name="Storesund J.E."/>
            <person name="Kallscheuer N."/>
            <person name="Luecker S."/>
            <person name="Lage O.M."/>
            <person name="Pohl T."/>
            <person name="Merkel B.J."/>
            <person name="Hornburger P."/>
            <person name="Mueller R.-W."/>
            <person name="Bruemmer F."/>
            <person name="Labrenz M."/>
            <person name="Spormann A.M."/>
            <person name="Op Den Camp H."/>
            <person name="Overmann J."/>
            <person name="Amann R."/>
            <person name="Jetten M.S.M."/>
            <person name="Mascher T."/>
            <person name="Medema M.H."/>
            <person name="Devos D.P."/>
            <person name="Kaster A.-K."/>
            <person name="Ovreas L."/>
            <person name="Rohde M."/>
            <person name="Galperin M.Y."/>
            <person name="Jogler C."/>
        </authorList>
    </citation>
    <scope>NUCLEOTIDE SEQUENCE [LARGE SCALE GENOMIC DNA]</scope>
    <source>
        <strain evidence="6 7">KOR34</strain>
    </source>
</reference>
<dbReference type="Proteomes" id="UP000316714">
    <property type="component" value="Unassembled WGS sequence"/>
</dbReference>
<dbReference type="PANTHER" id="PTHR34298:SF2">
    <property type="entry name" value="SEGREGATION AND CONDENSATION PROTEIN B"/>
    <property type="match status" value="1"/>
</dbReference>
<sequence>MSPTPQTEAPSPLSLQRLTAAFAQMLGGASDAPDEAPAPPPSAVSPKGIIEAILFVGAENGRPRTAEELASEMRDVTPEEVRTAVAELNNEYQRDAAPYEIADRAEGFRLQLREDLQRVRDKFYGRVKEVRLSPKALEVLSVVAYRQPTTAAAVDKLRGVSSGPLLSQLVRRGLLRRELAGEPGGQGRYFTTDRFLQFFRLDSLEQLPRAAELDD</sequence>
<dbReference type="RefSeq" id="WP_146565400.1">
    <property type="nucleotide sequence ID" value="NZ_SIHJ01000001.1"/>
</dbReference>
<dbReference type="EMBL" id="SIHJ01000001">
    <property type="protein sequence ID" value="TWT38111.1"/>
    <property type="molecule type" value="Genomic_DNA"/>
</dbReference>
<evidence type="ECO:0008006" key="8">
    <source>
        <dbReference type="Google" id="ProtNLM"/>
    </source>
</evidence>
<dbReference type="Pfam" id="PF04079">
    <property type="entry name" value="SMC_ScpB"/>
    <property type="match status" value="1"/>
</dbReference>
<dbReference type="AlphaFoldDB" id="A0A5C5VJ44"/>
<organism evidence="6 7">
    <name type="scientific">Posidoniimonas corsicana</name>
    <dbReference type="NCBI Taxonomy" id="1938618"/>
    <lineage>
        <taxon>Bacteria</taxon>
        <taxon>Pseudomonadati</taxon>
        <taxon>Planctomycetota</taxon>
        <taxon>Planctomycetia</taxon>
        <taxon>Pirellulales</taxon>
        <taxon>Lacipirellulaceae</taxon>
        <taxon>Posidoniimonas</taxon>
    </lineage>
</organism>
<keyword evidence="4" id="KW-0131">Cell cycle</keyword>
<evidence type="ECO:0000256" key="5">
    <source>
        <dbReference type="SAM" id="MobiDB-lite"/>
    </source>
</evidence>
<keyword evidence="7" id="KW-1185">Reference proteome</keyword>
<dbReference type="NCBIfam" id="TIGR00281">
    <property type="entry name" value="SMC-Scp complex subunit ScpB"/>
    <property type="match status" value="1"/>
</dbReference>
<dbReference type="PANTHER" id="PTHR34298">
    <property type="entry name" value="SEGREGATION AND CONDENSATION PROTEIN B"/>
    <property type="match status" value="1"/>
</dbReference>
<evidence type="ECO:0000313" key="6">
    <source>
        <dbReference type="EMBL" id="TWT38111.1"/>
    </source>
</evidence>
<dbReference type="InterPro" id="IPR036390">
    <property type="entry name" value="WH_DNA-bd_sf"/>
</dbReference>
<evidence type="ECO:0000256" key="4">
    <source>
        <dbReference type="ARBA" id="ARBA00023306"/>
    </source>
</evidence>
<dbReference type="InterPro" id="IPR005234">
    <property type="entry name" value="ScpB_csome_segregation"/>
</dbReference>
<dbReference type="Gene3D" id="1.10.10.10">
    <property type="entry name" value="Winged helix-like DNA-binding domain superfamily/Winged helix DNA-binding domain"/>
    <property type="match status" value="2"/>
</dbReference>
<name>A0A5C5VJ44_9BACT</name>
<protein>
    <recommendedName>
        <fullName evidence="8">Segregation and condensation protein B</fullName>
    </recommendedName>
</protein>
<evidence type="ECO:0000256" key="1">
    <source>
        <dbReference type="ARBA" id="ARBA00022490"/>
    </source>
</evidence>
<accession>A0A5C5VJ44</accession>
<dbReference type="InterPro" id="IPR036388">
    <property type="entry name" value="WH-like_DNA-bd_sf"/>
</dbReference>
<dbReference type="OrthoDB" id="211906at2"/>